<keyword evidence="7" id="KW-0548">Nucleotidyltransferase</keyword>
<evidence type="ECO:0000313" key="15">
    <source>
        <dbReference type="Proteomes" id="UP001501081"/>
    </source>
</evidence>
<evidence type="ECO:0000259" key="13">
    <source>
        <dbReference type="SMART" id="SM00481"/>
    </source>
</evidence>
<dbReference type="EC" id="2.7.7.7" evidence="3"/>
<keyword evidence="6" id="KW-0808">Transferase</keyword>
<sequence>MEYVELQVTSNFSFLRGASHPEELIEQAAAMGYRKLAITDRNTLSGIVRAHVAARNHDISLIPACRLDLLDGPSLLAYPTDQAAYGRLSALLSLGNMRAEKGSCHLYLADVFAYCAGMKFIVIPPEALNSLFDYEASFKSQLVDFKEKMGNDLFLAATRSYSGDDHKRLFRLNQLSEQLGIPLIATNDVHYHHPQRRELQDILTCTREKCTIQNAGFLLYQNAERHLKDQEEMSRLFRQYPDAIANSVRLAESCQFSLDSLEYVYPEEITTDGRTPQEELTYLSWKGAREMFGEQIPEKISANINYELAFMEQMNYASYFLTVYDIVKFARSKGILCQGRGSAANSTVCYCLGITSVNPTKFDLLFERFISSARNEPPDIDVDFEHERREEVIQYIYQKYGRDRAAIVATVTQQHQKGAIRDVGKAMGLSVDTVSKLSGAIWEFTDEWFEEARILEAGLNPKDPLLKKVLQLTGQMMGFPRQLGQHTGGFVITRGKLTDLCPILNARMADRTNIEWNKDDIDALGFLKIDVLALGMLTCIRKGFDLAKQHYDLDLTLAKINEKDDPKVYEMISHADTIGVFQIESRAQQSMLPRLRPNCFYDLVIEVAIVRPGPIQGDMVHPYLRRRNGEEAIEYPSPELEEILGRTLGVPLFQEQAMKIAIVAAGFTPAEADALRRSMATFKFKGLVNQFERKLIDGMLERGYSEDFAKRIFRQLEGFGSYGFPESHAASFALLVYVSCWFKCYYPDVFATALLNSMPMGFYQPAQIVIDARNHGVEVREIDVNYSLWDNLLEEKCGKYHAMRLGFRQIKGIAAEEMELLVVGRTAPYRTIHEIMDAGVSQVTLERLADADAFRSLGMDRRQALWEVSALADRPVGIFEKQASESEKEPQLSLPLMSDSEHVVQDYATTALSLKAHPVSFVREKLSLLKILPTREASESWDGRLVKVAGLVLVRQRPGTAGGVCFITIEDETGVANLVVFQQLFEKYRKEILGARLLMVEGKLQREGEVVHVIVKRCFDLTRMLKGLTDSGQEELPLLTLSRADERSPFPVENKKTLKREPADGTVFPAARNFK</sequence>
<dbReference type="Proteomes" id="UP001501081">
    <property type="component" value="Unassembled WGS sequence"/>
</dbReference>
<evidence type="ECO:0000256" key="10">
    <source>
        <dbReference type="ARBA" id="ARBA00022932"/>
    </source>
</evidence>
<comment type="catalytic activity">
    <reaction evidence="12">
        <text>DNA(n) + a 2'-deoxyribonucleoside 5'-triphosphate = DNA(n+1) + diphosphate</text>
        <dbReference type="Rhea" id="RHEA:22508"/>
        <dbReference type="Rhea" id="RHEA-COMP:17339"/>
        <dbReference type="Rhea" id="RHEA-COMP:17340"/>
        <dbReference type="ChEBI" id="CHEBI:33019"/>
        <dbReference type="ChEBI" id="CHEBI:61560"/>
        <dbReference type="ChEBI" id="CHEBI:173112"/>
        <dbReference type="EC" id="2.7.7.7"/>
    </reaction>
</comment>
<dbReference type="NCBIfam" id="TIGR00594">
    <property type="entry name" value="polc"/>
    <property type="match status" value="1"/>
</dbReference>
<dbReference type="CDD" id="cd07434">
    <property type="entry name" value="PHP_PolIIIA_DnaE2"/>
    <property type="match status" value="1"/>
</dbReference>
<dbReference type="Pfam" id="PF07733">
    <property type="entry name" value="DNA_pol3_alpha"/>
    <property type="match status" value="1"/>
</dbReference>
<dbReference type="InterPro" id="IPR016195">
    <property type="entry name" value="Pol/histidinol_Pase-like"/>
</dbReference>
<dbReference type="RefSeq" id="WP_344768502.1">
    <property type="nucleotide sequence ID" value="NZ_BAABAK010000016.1"/>
</dbReference>
<dbReference type="Pfam" id="PF17657">
    <property type="entry name" value="DNA_pol3_finger"/>
    <property type="match status" value="1"/>
</dbReference>
<evidence type="ECO:0000256" key="9">
    <source>
        <dbReference type="ARBA" id="ARBA00022763"/>
    </source>
</evidence>
<dbReference type="InterPro" id="IPR011708">
    <property type="entry name" value="DNA_pol3_alpha_NTPase_dom"/>
</dbReference>
<evidence type="ECO:0000313" key="14">
    <source>
        <dbReference type="EMBL" id="GAA3976508.1"/>
    </source>
</evidence>
<dbReference type="InterPro" id="IPR023073">
    <property type="entry name" value="DnaE2"/>
</dbReference>
<dbReference type="SUPFAM" id="SSF89550">
    <property type="entry name" value="PHP domain-like"/>
    <property type="match status" value="1"/>
</dbReference>
<proteinExistence type="inferred from homology"/>
<dbReference type="PANTHER" id="PTHR32294:SF4">
    <property type="entry name" value="ERROR-PRONE DNA POLYMERASE"/>
    <property type="match status" value="1"/>
</dbReference>
<evidence type="ECO:0000256" key="7">
    <source>
        <dbReference type="ARBA" id="ARBA00022695"/>
    </source>
</evidence>
<evidence type="ECO:0000256" key="8">
    <source>
        <dbReference type="ARBA" id="ARBA00022705"/>
    </source>
</evidence>
<gene>
    <name evidence="14" type="ORF">GCM10022246_31050</name>
</gene>
<dbReference type="HAMAP" id="MF_01902">
    <property type="entry name" value="DNApol_error_prone"/>
    <property type="match status" value="1"/>
</dbReference>
<comment type="subcellular location">
    <subcellularLocation>
        <location evidence="1">Cytoplasm</location>
    </subcellularLocation>
</comment>
<dbReference type="PANTHER" id="PTHR32294">
    <property type="entry name" value="DNA POLYMERASE III SUBUNIT ALPHA"/>
    <property type="match status" value="1"/>
</dbReference>
<evidence type="ECO:0000256" key="12">
    <source>
        <dbReference type="ARBA" id="ARBA00049244"/>
    </source>
</evidence>
<organism evidence="14 15">
    <name type="scientific">Pedobacter ginsengiterrae</name>
    <dbReference type="NCBI Taxonomy" id="871696"/>
    <lineage>
        <taxon>Bacteria</taxon>
        <taxon>Pseudomonadati</taxon>
        <taxon>Bacteroidota</taxon>
        <taxon>Sphingobacteriia</taxon>
        <taxon>Sphingobacteriales</taxon>
        <taxon>Sphingobacteriaceae</taxon>
        <taxon>Pedobacter</taxon>
    </lineage>
</organism>
<evidence type="ECO:0000256" key="5">
    <source>
        <dbReference type="ARBA" id="ARBA00022490"/>
    </source>
</evidence>
<dbReference type="NCBIfam" id="NF004225">
    <property type="entry name" value="PRK05672.1"/>
    <property type="match status" value="1"/>
</dbReference>
<evidence type="ECO:0000256" key="2">
    <source>
        <dbReference type="ARBA" id="ARBA00007391"/>
    </source>
</evidence>
<dbReference type="EMBL" id="BAABAK010000016">
    <property type="protein sequence ID" value="GAA3976508.1"/>
    <property type="molecule type" value="Genomic_DNA"/>
</dbReference>
<dbReference type="CDD" id="cd04485">
    <property type="entry name" value="DnaE_OBF"/>
    <property type="match status" value="1"/>
</dbReference>
<keyword evidence="15" id="KW-1185">Reference proteome</keyword>
<keyword evidence="8" id="KW-0235">DNA replication</keyword>
<name>A0ABP7Q4N4_9SPHI</name>
<protein>
    <recommendedName>
        <fullName evidence="4">Error-prone DNA polymerase</fullName>
        <ecNumber evidence="3">2.7.7.7</ecNumber>
    </recommendedName>
</protein>
<dbReference type="Gene3D" id="3.20.20.140">
    <property type="entry name" value="Metal-dependent hydrolases"/>
    <property type="match status" value="1"/>
</dbReference>
<comment type="similarity">
    <text evidence="2">Belongs to the DNA polymerase type-C family. DnaE2 subfamily.</text>
</comment>
<evidence type="ECO:0000256" key="3">
    <source>
        <dbReference type="ARBA" id="ARBA00012417"/>
    </source>
</evidence>
<evidence type="ECO:0000256" key="4">
    <source>
        <dbReference type="ARBA" id="ARBA00017273"/>
    </source>
</evidence>
<feature type="domain" description="Polymerase/histidinol phosphatase N-terminal" evidence="13">
    <location>
        <begin position="4"/>
        <end position="71"/>
    </location>
</feature>
<accession>A0ABP7Q4N4</accession>
<reference evidence="15" key="1">
    <citation type="journal article" date="2019" name="Int. J. Syst. Evol. Microbiol.">
        <title>The Global Catalogue of Microorganisms (GCM) 10K type strain sequencing project: providing services to taxonomists for standard genome sequencing and annotation.</title>
        <authorList>
            <consortium name="The Broad Institute Genomics Platform"/>
            <consortium name="The Broad Institute Genome Sequencing Center for Infectious Disease"/>
            <person name="Wu L."/>
            <person name="Ma J."/>
        </authorList>
    </citation>
    <scope>NUCLEOTIDE SEQUENCE [LARGE SCALE GENOMIC DNA]</scope>
    <source>
        <strain evidence="15">JCM 17338</strain>
    </source>
</reference>
<dbReference type="InterPro" id="IPR029460">
    <property type="entry name" value="DNAPol_HHH"/>
</dbReference>
<dbReference type="InterPro" id="IPR003141">
    <property type="entry name" value="Pol/His_phosphatase_N"/>
</dbReference>
<dbReference type="SMART" id="SM00481">
    <property type="entry name" value="POLIIIAc"/>
    <property type="match status" value="1"/>
</dbReference>
<dbReference type="Pfam" id="PF14579">
    <property type="entry name" value="HHH_6"/>
    <property type="match status" value="1"/>
</dbReference>
<dbReference type="InterPro" id="IPR004805">
    <property type="entry name" value="DnaE2/DnaE/PolC"/>
</dbReference>
<dbReference type="InterPro" id="IPR004013">
    <property type="entry name" value="PHP_dom"/>
</dbReference>
<comment type="caution">
    <text evidence="14">The sequence shown here is derived from an EMBL/GenBank/DDBJ whole genome shotgun (WGS) entry which is preliminary data.</text>
</comment>
<dbReference type="Pfam" id="PF01336">
    <property type="entry name" value="tRNA_anti-codon"/>
    <property type="match status" value="1"/>
</dbReference>
<dbReference type="Pfam" id="PF02811">
    <property type="entry name" value="PHP"/>
    <property type="match status" value="1"/>
</dbReference>
<dbReference type="InterPro" id="IPR004365">
    <property type="entry name" value="NA-bd_OB_tRNA"/>
</dbReference>
<keyword evidence="11" id="KW-0234">DNA repair</keyword>
<keyword evidence="9" id="KW-0227">DNA damage</keyword>
<keyword evidence="5" id="KW-0963">Cytoplasm</keyword>
<evidence type="ECO:0000256" key="6">
    <source>
        <dbReference type="ARBA" id="ARBA00022679"/>
    </source>
</evidence>
<dbReference type="InterPro" id="IPR040982">
    <property type="entry name" value="DNA_pol3_finger"/>
</dbReference>
<evidence type="ECO:0000256" key="1">
    <source>
        <dbReference type="ARBA" id="ARBA00004496"/>
    </source>
</evidence>
<evidence type="ECO:0000256" key="11">
    <source>
        <dbReference type="ARBA" id="ARBA00023204"/>
    </source>
</evidence>
<keyword evidence="10" id="KW-0239">DNA-directed DNA polymerase</keyword>